<dbReference type="Proteomes" id="UP000251889">
    <property type="component" value="Unassembled WGS sequence"/>
</dbReference>
<evidence type="ECO:0000256" key="4">
    <source>
        <dbReference type="PIRSR" id="PIRSR606710-1"/>
    </source>
</evidence>
<comment type="caution">
    <text evidence="9">The sequence shown here is derived from an EMBL/GenBank/DDBJ whole genome shotgun (WGS) entry which is preliminary data.</text>
</comment>
<accession>A0A364Y6L5</accession>
<gene>
    <name evidence="9" type="ORF">DQQ10_00235</name>
</gene>
<feature type="active site" description="Proton donor" evidence="4">
    <location>
        <position position="245"/>
    </location>
</feature>
<dbReference type="OrthoDB" id="9801455at2"/>
<dbReference type="InterPro" id="IPR013320">
    <property type="entry name" value="ConA-like_dom_sf"/>
</dbReference>
<dbReference type="Gene3D" id="2.115.10.20">
    <property type="entry name" value="Glycosyl hydrolase domain, family 43"/>
    <property type="match status" value="1"/>
</dbReference>
<evidence type="ECO:0000313" key="10">
    <source>
        <dbReference type="Proteomes" id="UP000251889"/>
    </source>
</evidence>
<evidence type="ECO:0000256" key="6">
    <source>
        <dbReference type="RuleBase" id="RU361187"/>
    </source>
</evidence>
<feature type="signal peptide" evidence="7">
    <location>
        <begin position="1"/>
        <end position="20"/>
    </location>
</feature>
<dbReference type="PANTHER" id="PTHR42812:SF12">
    <property type="entry name" value="BETA-XYLOSIDASE-RELATED"/>
    <property type="match status" value="1"/>
</dbReference>
<keyword evidence="2 6" id="KW-0378">Hydrolase</keyword>
<comment type="similarity">
    <text evidence="1 6">Belongs to the glycosyl hydrolase 43 family.</text>
</comment>
<dbReference type="SUPFAM" id="SSF75005">
    <property type="entry name" value="Arabinanase/levansucrase/invertase"/>
    <property type="match status" value="1"/>
</dbReference>
<evidence type="ECO:0000256" key="7">
    <source>
        <dbReference type="SAM" id="SignalP"/>
    </source>
</evidence>
<feature type="domain" description="Beta-xylosidase C-terminal Concanavalin A-like" evidence="8">
    <location>
        <begin position="387"/>
        <end position="566"/>
    </location>
</feature>
<name>A0A364Y6L5_9BACT</name>
<evidence type="ECO:0000313" key="9">
    <source>
        <dbReference type="EMBL" id="RAW02580.1"/>
    </source>
</evidence>
<dbReference type="SUPFAM" id="SSF49899">
    <property type="entry name" value="Concanavalin A-like lectins/glucanases"/>
    <property type="match status" value="1"/>
</dbReference>
<dbReference type="GO" id="GO:0005975">
    <property type="term" value="P:carbohydrate metabolic process"/>
    <property type="evidence" value="ECO:0007669"/>
    <property type="project" value="InterPro"/>
</dbReference>
<dbReference type="AlphaFoldDB" id="A0A364Y6L5"/>
<dbReference type="Pfam" id="PF17851">
    <property type="entry name" value="GH43_C2"/>
    <property type="match status" value="1"/>
</dbReference>
<dbReference type="PANTHER" id="PTHR42812">
    <property type="entry name" value="BETA-XYLOSIDASE"/>
    <property type="match status" value="1"/>
</dbReference>
<dbReference type="GO" id="GO:0004553">
    <property type="term" value="F:hydrolase activity, hydrolyzing O-glycosyl compounds"/>
    <property type="evidence" value="ECO:0007669"/>
    <property type="project" value="InterPro"/>
</dbReference>
<dbReference type="InterPro" id="IPR041542">
    <property type="entry name" value="GH43_C2"/>
</dbReference>
<dbReference type="RefSeq" id="WP_112744797.1">
    <property type="nucleotide sequence ID" value="NZ_QMFY01000001.1"/>
</dbReference>
<dbReference type="Pfam" id="PF04616">
    <property type="entry name" value="Glyco_hydro_43"/>
    <property type="match status" value="1"/>
</dbReference>
<proteinExistence type="inferred from homology"/>
<protein>
    <submittedName>
        <fullName evidence="9">Glycoside hydrolase family 43 protein</fullName>
    </submittedName>
</protein>
<dbReference type="Gene3D" id="2.60.120.200">
    <property type="match status" value="1"/>
</dbReference>
<keyword evidence="10" id="KW-1185">Reference proteome</keyword>
<feature type="site" description="Important for catalytic activity, responsible for pKa modulation of the active site Glu and correct orientation of both the proton donor and substrate" evidence="5">
    <location>
        <position position="180"/>
    </location>
</feature>
<keyword evidence="3 6" id="KW-0326">Glycosidase</keyword>
<evidence type="ECO:0000256" key="2">
    <source>
        <dbReference type="ARBA" id="ARBA00022801"/>
    </source>
</evidence>
<keyword evidence="7" id="KW-0732">Signal</keyword>
<evidence type="ECO:0000256" key="1">
    <source>
        <dbReference type="ARBA" id="ARBA00009865"/>
    </source>
</evidence>
<dbReference type="InterPro" id="IPR023296">
    <property type="entry name" value="Glyco_hydro_beta-prop_sf"/>
</dbReference>
<dbReference type="CDD" id="cd18617">
    <property type="entry name" value="GH43_XynB-like"/>
    <property type="match status" value="1"/>
</dbReference>
<evidence type="ECO:0000256" key="5">
    <source>
        <dbReference type="PIRSR" id="PIRSR606710-2"/>
    </source>
</evidence>
<evidence type="ECO:0000259" key="8">
    <source>
        <dbReference type="Pfam" id="PF17851"/>
    </source>
</evidence>
<evidence type="ECO:0000256" key="3">
    <source>
        <dbReference type="ARBA" id="ARBA00023295"/>
    </source>
</evidence>
<feature type="chain" id="PRO_5016960346" evidence="7">
    <location>
        <begin position="21"/>
        <end position="568"/>
    </location>
</feature>
<dbReference type="InterPro" id="IPR051795">
    <property type="entry name" value="Glycosyl_Hydrlase_43"/>
</dbReference>
<dbReference type="InterPro" id="IPR006710">
    <property type="entry name" value="Glyco_hydro_43"/>
</dbReference>
<reference evidence="9 10" key="1">
    <citation type="submission" date="2018-06" db="EMBL/GenBank/DDBJ databases">
        <title>Chryseolinea flavus sp. nov., a member of the phylum Bacteroidetes isolated from soil.</title>
        <authorList>
            <person name="Li Y."/>
            <person name="Wang J."/>
        </authorList>
    </citation>
    <scope>NUCLEOTIDE SEQUENCE [LARGE SCALE GENOMIC DNA]</scope>
    <source>
        <strain evidence="9 10">SDU1-6</strain>
    </source>
</reference>
<feature type="active site" description="Proton acceptor" evidence="4">
    <location>
        <position position="72"/>
    </location>
</feature>
<organism evidence="9 10">
    <name type="scientific">Pseudochryseolinea flava</name>
    <dbReference type="NCBI Taxonomy" id="2059302"/>
    <lineage>
        <taxon>Bacteria</taxon>
        <taxon>Pseudomonadati</taxon>
        <taxon>Bacteroidota</taxon>
        <taxon>Cytophagia</taxon>
        <taxon>Cytophagales</taxon>
        <taxon>Fulvivirgaceae</taxon>
        <taxon>Pseudochryseolinea</taxon>
    </lineage>
</organism>
<dbReference type="EMBL" id="QMFY01000001">
    <property type="protein sequence ID" value="RAW02580.1"/>
    <property type="molecule type" value="Genomic_DNA"/>
</dbReference>
<sequence length="568" mass="63478">MIRTLLVSSLTFALLFGVNAQPSIAPEPSAEAASFAHFDLFFYNGEDDFYARLPLTSADQFYNPILPGWYSDPSICTNGKDYFLVTSTFAYFPGVPIFHSEDLINWKQVGHVLTRPSQLKLTNQKVSEGIFAPAISYNPQNKTYYMITTNIGGGNFFVKTKDPFGEWSDPIWLPEVHGIDPSFFFDDNGRAYIVNNDAPEGTVGYDGHRAIRIQEFDVLKDKTFGPRKMLVNGGVNLADKPVWIEGPHIYKIKGKYLLMAAEGGTGPDHREVIFSGDSPMGTFTPWKRNPILTQKHLDPSRPDPITCAGHADLIQSKDGSWWSVFLACRPIENRFENLGRETFLMPVTWSEDGFPYLTKDDEVVPRILKMKGANRQANTTFGNFSKRDDFDKAVLGMDWMTLRGAASNLYSLSKKPGYLSLQCIPATAAERKELAYVSRRLQHHKFRASTTVDFQPQDDNDAAGMLLLKDEGHHYFLAIRKSGNARKVTLEKTTPQGTEVTHTMTLSLSKGTIQLKIESDGTSFNFYAAEESGDWKTVAKGIDAHFLSTANSFGFTGTNVGLYATRHP</sequence>